<sequence>MLFIQNSFGEKEMIRTFISIAIVAALMWSCTARTSSNSKQSSVAEPDSTYIPHYAKGFVINYFDGYSQIVLNDPWGDSTKTETIALVRDESKLKVLKAQNDVVLKYPVSKWVALSSTMVNYAHALGVKHTIKGVAEPQYIADDYLQEAIASGQVKNVGLAVAPDVEIMVDIEPDFMMVSPFKDNHFMAVESAGIPVITNADYLEHTPLGRAEWLVFVGELLGEGNNAKHQFEAIEKEYLAVKAKVSRVEDKPSVFTGHIYQGIWYTPAGQSYMANFFNDAGCNYIYNDTEGTGSLSLDYETIIDKAEHTDFWVLIINYPTEVTYNEIETIDKRYTDFDAYKNKQVVVTNSSYSRYFEKGLLQPHVVLSDLAHAFHPALLPDYEPVYFQLINK</sequence>
<feature type="domain" description="Fe/B12 periplasmic-binding" evidence="1">
    <location>
        <begin position="110"/>
        <end position="378"/>
    </location>
</feature>
<dbReference type="RefSeq" id="WP_212188771.1">
    <property type="nucleotide sequence ID" value="NZ_JAGTAR010000005.1"/>
</dbReference>
<dbReference type="AlphaFoldDB" id="A0A941IXN1"/>
<dbReference type="InterPro" id="IPR050902">
    <property type="entry name" value="ABC_Transporter_SBP"/>
</dbReference>
<evidence type="ECO:0000313" key="2">
    <source>
        <dbReference type="EMBL" id="MBR8534867.1"/>
    </source>
</evidence>
<protein>
    <submittedName>
        <fullName evidence="2">ABC transporter substrate-binding protein</fullName>
    </submittedName>
</protein>
<dbReference type="PANTHER" id="PTHR30535">
    <property type="entry name" value="VITAMIN B12-BINDING PROTEIN"/>
    <property type="match status" value="1"/>
</dbReference>
<dbReference type="PANTHER" id="PTHR30535:SF34">
    <property type="entry name" value="MOLYBDATE-BINDING PROTEIN MOLA"/>
    <property type="match status" value="1"/>
</dbReference>
<gene>
    <name evidence="2" type="ORF">KDU71_04785</name>
</gene>
<accession>A0A941IXN1</accession>
<dbReference type="EMBL" id="JAGTAR010000005">
    <property type="protein sequence ID" value="MBR8534867.1"/>
    <property type="molecule type" value="Genomic_DNA"/>
</dbReference>
<dbReference type="Pfam" id="PF01497">
    <property type="entry name" value="Peripla_BP_2"/>
    <property type="match status" value="1"/>
</dbReference>
<reference evidence="2" key="1">
    <citation type="journal article" date="2018" name="Int. J. Syst. Evol. Microbiol.">
        <title>Carboxylicivirga sediminis sp. nov., isolated from coastal sediment.</title>
        <authorList>
            <person name="Wang F.Q."/>
            <person name="Ren L.H."/>
            <person name="Zou R.J."/>
            <person name="Sun Y.Z."/>
            <person name="Liu X.J."/>
            <person name="Jiang F."/>
            <person name="Liu L.J."/>
        </authorList>
    </citation>
    <scope>NUCLEOTIDE SEQUENCE</scope>
    <source>
        <strain evidence="2">JR1</strain>
    </source>
</reference>
<dbReference type="SUPFAM" id="SSF53807">
    <property type="entry name" value="Helical backbone' metal receptor"/>
    <property type="match status" value="1"/>
</dbReference>
<dbReference type="GO" id="GO:0071281">
    <property type="term" value="P:cellular response to iron ion"/>
    <property type="evidence" value="ECO:0007669"/>
    <property type="project" value="TreeGrafter"/>
</dbReference>
<organism evidence="2 3">
    <name type="scientific">Carboxylicivirga sediminis</name>
    <dbReference type="NCBI Taxonomy" id="2006564"/>
    <lineage>
        <taxon>Bacteria</taxon>
        <taxon>Pseudomonadati</taxon>
        <taxon>Bacteroidota</taxon>
        <taxon>Bacteroidia</taxon>
        <taxon>Marinilabiliales</taxon>
        <taxon>Marinilabiliaceae</taxon>
        <taxon>Carboxylicivirga</taxon>
    </lineage>
</organism>
<reference evidence="2" key="2">
    <citation type="submission" date="2021-04" db="EMBL/GenBank/DDBJ databases">
        <authorList>
            <person name="Zhang T."/>
            <person name="Zhang Y."/>
            <person name="Lu D."/>
            <person name="Zuo D."/>
            <person name="Du Z."/>
        </authorList>
    </citation>
    <scope>NUCLEOTIDE SEQUENCE</scope>
    <source>
        <strain evidence="2">JR1</strain>
    </source>
</reference>
<dbReference type="InterPro" id="IPR002491">
    <property type="entry name" value="ABC_transptr_periplasmic_BD"/>
</dbReference>
<evidence type="ECO:0000313" key="3">
    <source>
        <dbReference type="Proteomes" id="UP000679220"/>
    </source>
</evidence>
<dbReference type="Proteomes" id="UP000679220">
    <property type="component" value="Unassembled WGS sequence"/>
</dbReference>
<proteinExistence type="predicted"/>
<evidence type="ECO:0000259" key="1">
    <source>
        <dbReference type="PROSITE" id="PS50983"/>
    </source>
</evidence>
<comment type="caution">
    <text evidence="2">The sequence shown here is derived from an EMBL/GenBank/DDBJ whole genome shotgun (WGS) entry which is preliminary data.</text>
</comment>
<dbReference type="Gene3D" id="3.40.50.1980">
    <property type="entry name" value="Nitrogenase molybdenum iron protein domain"/>
    <property type="match status" value="2"/>
</dbReference>
<name>A0A941IXN1_9BACT</name>
<keyword evidence="3" id="KW-1185">Reference proteome</keyword>
<dbReference type="PROSITE" id="PS50983">
    <property type="entry name" value="FE_B12_PBP"/>
    <property type="match status" value="1"/>
</dbReference>